<dbReference type="PRINTS" id="PR00919">
    <property type="entry name" value="THERMOPTASE"/>
</dbReference>
<comment type="cofactor">
    <cofactor evidence="2">
        <name>Mg(2+)</name>
        <dbReference type="ChEBI" id="CHEBI:18420"/>
    </cofactor>
</comment>
<comment type="cofactor">
    <cofactor evidence="3">
        <name>Zn(2+)</name>
        <dbReference type="ChEBI" id="CHEBI:29105"/>
    </cofactor>
</comment>
<evidence type="ECO:0000256" key="4">
    <source>
        <dbReference type="ARBA" id="ARBA00008236"/>
    </source>
</evidence>
<evidence type="ECO:0000256" key="3">
    <source>
        <dbReference type="ARBA" id="ARBA00001947"/>
    </source>
</evidence>
<evidence type="ECO:0000313" key="11">
    <source>
        <dbReference type="Proteomes" id="UP000707138"/>
    </source>
</evidence>
<keyword evidence="8" id="KW-0378">Hydrolase</keyword>
<comment type="caution">
    <text evidence="10">The sequence shown here is derived from an EMBL/GenBank/DDBJ whole genome shotgun (WGS) entry which is preliminary data.</text>
</comment>
<protein>
    <submittedName>
        <fullName evidence="10">Aminopeptidase</fullName>
    </submittedName>
</protein>
<evidence type="ECO:0000256" key="9">
    <source>
        <dbReference type="ARBA" id="ARBA00023049"/>
    </source>
</evidence>
<evidence type="ECO:0000256" key="5">
    <source>
        <dbReference type="ARBA" id="ARBA00022438"/>
    </source>
</evidence>
<evidence type="ECO:0000256" key="2">
    <source>
        <dbReference type="ARBA" id="ARBA00001946"/>
    </source>
</evidence>
<dbReference type="Pfam" id="PF02073">
    <property type="entry name" value="Peptidase_M29"/>
    <property type="match status" value="1"/>
</dbReference>
<keyword evidence="5 10" id="KW-0031">Aminopeptidase</keyword>
<dbReference type="PANTHER" id="PTHR34448">
    <property type="entry name" value="AMINOPEPTIDASE"/>
    <property type="match status" value="1"/>
</dbReference>
<proteinExistence type="inferred from homology"/>
<comment type="cofactor">
    <cofactor evidence="1">
        <name>Co(2+)</name>
        <dbReference type="ChEBI" id="CHEBI:48828"/>
    </cofactor>
</comment>
<dbReference type="RefSeq" id="WP_205087121.1">
    <property type="nucleotide sequence ID" value="NZ_JACJLA010000001.1"/>
</dbReference>
<dbReference type="InterPro" id="IPR000787">
    <property type="entry name" value="Peptidase_M29"/>
</dbReference>
<sequence>MQTERLKAYAHTLLTTGVHFKKGGTLVVSTDVEQKDFATIVTREAYALGAAEVVINWRAHEIAKERLLHASDDVLSQPAPWIPTYYKTYVDKGAVFLSLISANPYAMQGVEPNRIALQSRHLNKVLDFYHEAIMGSAVRWCVAAVATPLWADLLGFTGTDEEKTDTLWERIFTLCRIENVTPEEAIDAHLARLAKRTASMNTLNFASLHYTCPNGTDLTITLPEGHIWQGGSELDKYGTEFDANIPTEEVFSAPQYDGVNGIVYSTKPLIYQGNRIEHFHLTFKDGKVVDYDAEVGKDYLTILLETDEGARYLGELALVDHYSPISQSDTIYYETLFDENASCHLALGAAYPTCLKDSDGLSKDELKARGLNQSLTHVDFMVGHEQMKIIGTTHDGHQITVMENGRLQL</sequence>
<reference evidence="10 11" key="1">
    <citation type="journal article" date="2021" name="Sci. Rep.">
        <title>The distribution of antibiotic resistance genes in chicken gut microbiota commensals.</title>
        <authorList>
            <person name="Juricova H."/>
            <person name="Matiasovicova J."/>
            <person name="Kubasova T."/>
            <person name="Cejkova D."/>
            <person name="Rychlik I."/>
        </authorList>
    </citation>
    <scope>NUCLEOTIDE SEQUENCE [LARGE SCALE GENOMIC DNA]</scope>
    <source>
        <strain evidence="10 11">An537</strain>
    </source>
</reference>
<dbReference type="GO" id="GO:0004177">
    <property type="term" value="F:aminopeptidase activity"/>
    <property type="evidence" value="ECO:0007669"/>
    <property type="project" value="UniProtKB-KW"/>
</dbReference>
<keyword evidence="6" id="KW-0645">Protease</keyword>
<evidence type="ECO:0000256" key="8">
    <source>
        <dbReference type="ARBA" id="ARBA00022801"/>
    </source>
</evidence>
<dbReference type="InterPro" id="IPR035097">
    <property type="entry name" value="M29_N-terminal"/>
</dbReference>
<evidence type="ECO:0000256" key="1">
    <source>
        <dbReference type="ARBA" id="ARBA00001941"/>
    </source>
</evidence>
<evidence type="ECO:0000313" key="10">
    <source>
        <dbReference type="EMBL" id="MBM6911788.1"/>
    </source>
</evidence>
<accession>A0ABS2GES3</accession>
<evidence type="ECO:0000256" key="7">
    <source>
        <dbReference type="ARBA" id="ARBA00022723"/>
    </source>
</evidence>
<keyword evidence="11" id="KW-1185">Reference proteome</keyword>
<comment type="similarity">
    <text evidence="4">Belongs to the peptidase M29 family.</text>
</comment>
<evidence type="ECO:0000256" key="6">
    <source>
        <dbReference type="ARBA" id="ARBA00022670"/>
    </source>
</evidence>
<keyword evidence="9" id="KW-0482">Metalloprotease</keyword>
<dbReference type="SUPFAM" id="SSF144052">
    <property type="entry name" value="Thermophilic metalloprotease-like"/>
    <property type="match status" value="1"/>
</dbReference>
<name>A0ABS2GES3_9FIRM</name>
<dbReference type="Gene3D" id="3.40.1830.10">
    <property type="entry name" value="Thermophilic metalloprotease (M29)"/>
    <property type="match status" value="1"/>
</dbReference>
<organism evidence="10 11">
    <name type="scientific">Veillonella magna</name>
    <dbReference type="NCBI Taxonomy" id="464322"/>
    <lineage>
        <taxon>Bacteria</taxon>
        <taxon>Bacillati</taxon>
        <taxon>Bacillota</taxon>
        <taxon>Negativicutes</taxon>
        <taxon>Veillonellales</taxon>
        <taxon>Veillonellaceae</taxon>
        <taxon>Veillonella</taxon>
    </lineage>
</organism>
<gene>
    <name evidence="10" type="ORF">H6A01_00420</name>
</gene>
<dbReference type="EMBL" id="JACJLA010000001">
    <property type="protein sequence ID" value="MBM6911788.1"/>
    <property type="molecule type" value="Genomic_DNA"/>
</dbReference>
<keyword evidence="7" id="KW-0479">Metal-binding</keyword>
<dbReference type="Proteomes" id="UP000707138">
    <property type="component" value="Unassembled WGS sequence"/>
</dbReference>
<dbReference type="PANTHER" id="PTHR34448:SF3">
    <property type="entry name" value="AMINOPEPTIDASE AMPS"/>
    <property type="match status" value="1"/>
</dbReference>
<dbReference type="InterPro" id="IPR052170">
    <property type="entry name" value="M29_Exopeptidase"/>
</dbReference>